<dbReference type="InterPro" id="IPR001683">
    <property type="entry name" value="PX_dom"/>
</dbReference>
<comment type="catalytic activity">
    <reaction evidence="8">
        <text>N(6)-D-ribulosyl-L-lysyl-[protein] + ATP = N(6)-(3-O-phospho-D-ribulosyl)-L-lysyl-[protein] + ADP + H(+)</text>
        <dbReference type="Rhea" id="RHEA:48432"/>
        <dbReference type="Rhea" id="RHEA-COMP:12103"/>
        <dbReference type="Rhea" id="RHEA-COMP:12104"/>
        <dbReference type="ChEBI" id="CHEBI:15378"/>
        <dbReference type="ChEBI" id="CHEBI:30616"/>
        <dbReference type="ChEBI" id="CHEBI:90418"/>
        <dbReference type="ChEBI" id="CHEBI:90420"/>
        <dbReference type="ChEBI" id="CHEBI:456216"/>
        <dbReference type="EC" id="2.7.1.172"/>
    </reaction>
    <physiologicalReaction direction="left-to-right" evidence="8">
        <dbReference type="Rhea" id="RHEA:48433"/>
    </physiologicalReaction>
</comment>
<dbReference type="Pfam" id="PF03881">
    <property type="entry name" value="Fructosamin_kin"/>
    <property type="match status" value="1"/>
</dbReference>
<dbReference type="InterPro" id="IPR011009">
    <property type="entry name" value="Kinase-like_dom_sf"/>
</dbReference>
<dbReference type="PROSITE" id="PS51207">
    <property type="entry name" value="PXA"/>
    <property type="match status" value="1"/>
</dbReference>
<evidence type="ECO:0000313" key="12">
    <source>
        <dbReference type="EMBL" id="KRY12848.1"/>
    </source>
</evidence>
<gene>
    <name evidence="12" type="primary">Snx13</name>
    <name evidence="12" type="ORF">T12_3793</name>
</gene>
<comment type="caution">
    <text evidence="12">The sequence shown here is derived from an EMBL/GenBank/DDBJ whole genome shotgun (WGS) entry which is preliminary data.</text>
</comment>
<sequence length="1412" mass="163625">MFLEDLRGIYAISEGEHVIDQMKDMPSESNVKLQCSENLERLINEVLDLTLRDFVQSWYSVLTNDDSFAKCLRVLVLRSLRSLITQLRRVNWVPLLTHDVVDDFATHLRLFRKAKQRCIKNSYSTQEEKAELLEKYFFEMENELEKTFCRKKVSTSKMHESTYLRRLAEVLNFLLVHPKDFSPYAFRLILRDVVASRILAPLVDLLSDPDFICQSVLNYLSDVPLRYEDFITILENSEDPDELTVTNEVLQQEIETQRSKDTGGADDNAVKQCLNSLLFLKKLVINRLSRLQTNDSQMDDNGEGWQECAAMYDLSLAFVLCNHVALRYFVDYLSHTDGKSYIDLYLTIEGFKNSFSSTQADCLDTSFAGDVKQIDSTVLASAREVALEIYKQYLENNCEKMVDIDENIKKRLLTAVKTKAQPSQYFDELQRRLYEILEKDPRFYLSFKRSYSYVKLLAELKLLPILDKDESEQSDDVSAEPECNSAQVLIDSTTGDECDDFEDTEMEILTNVTYETDITTIGIGNDQSNMFAVYNIQVRKLNYKKECIAQWVVTRRYSDFYTFNGLIKRKFPYLGKISFPAKRAFNNMQHDFLERRKRSLNSYLRTLLDPALLRRCVGLEKLLLEFLCQKEYPTEGGTFSSKITSVVDPIRSGVKYVGNAVISMPDTLFDGVCRVGDGLGKVTRTVLGIPEAQIENDACGGRVADSLSYESVDSIPLRILMLLMEEIFGQRNQNQWIRRRMVTFLQQFIHATQGYSFSRKIVEYVHWLTSETQLIYYIKLFRNAMWPNGQLVESYPSRSAGIQLRTRIAAKAKVLAMLPDELKLFIGNETSCNGICLVFEAFQYKNLNRRLCYVLTERLLINIFPKLNLQSTVFEKIHKLLKLISVNYVLKFAMFNDEEYEKTVIKLLKQELDTQCLEPLDRWYTGCISRGRAYKTDNGTIFVKFNQESDGAFDQLKGEYASLRWLYAANCIQVPKPIKCIEVPSNGALLVAEYIPQMKSLSKYAFDFGVQMAKLHLHNAELMKDEEERAKWVTAKHDEFEIQVVERFGFHIDTACGSLIMENTWNDNWVEFFLRQRLQKQYDMAMEKHNNHNLFYLWPYLINMAPRMFVNLPQIKPSLLHGDLWPGNVGETSNGAVAFDPASFYGHNEFDFGIATMFGQLPPKFFQGYRTVIPKERGEEERLLLYQLFHYLNHWREIDNRPQSGNPRCQSQSSNQGYFPNTRVQGSYFHFCQAVHRKVGELGLKTRYRTEEQTKRKIRILLATAFLPVPQVDTGVSLLEAGTTGTLAALFQYIRQEWMTDERLPLWNVHNVNIRTNNHLEGWHNRLNRKAGKSHNGFYELLELLIAEQGVMDTLIQQVLSGNVTVGDLRRVNKVYAQKQRQVAQYTGEYTNGRRTLEQFLEALMYITPEPI</sequence>
<evidence type="ECO:0000256" key="2">
    <source>
        <dbReference type="ARBA" id="ARBA00010883"/>
    </source>
</evidence>
<evidence type="ECO:0000259" key="9">
    <source>
        <dbReference type="PROSITE" id="PS50132"/>
    </source>
</evidence>
<comment type="similarity">
    <text evidence="2">Belongs to the sorting nexin family.</text>
</comment>
<keyword evidence="5" id="KW-0547">Nucleotide-binding</keyword>
<dbReference type="GO" id="GO:0102193">
    <property type="term" value="F:protein-ribulosamine 3-kinase activity"/>
    <property type="evidence" value="ECO:0007669"/>
    <property type="project" value="UniProtKB-EC"/>
</dbReference>
<dbReference type="SUPFAM" id="SSF64268">
    <property type="entry name" value="PX domain"/>
    <property type="match status" value="1"/>
</dbReference>
<dbReference type="SMART" id="SM00312">
    <property type="entry name" value="PX"/>
    <property type="match status" value="1"/>
</dbReference>
<evidence type="ECO:0000256" key="5">
    <source>
        <dbReference type="ARBA" id="ARBA00022741"/>
    </source>
</evidence>
<dbReference type="PANTHER" id="PTHR22775:SF3">
    <property type="entry name" value="SORTING NEXIN-13"/>
    <property type="match status" value="1"/>
</dbReference>
<evidence type="ECO:0000259" key="10">
    <source>
        <dbReference type="PROSITE" id="PS50195"/>
    </source>
</evidence>
<dbReference type="SMART" id="SM00313">
    <property type="entry name" value="PXA"/>
    <property type="match status" value="1"/>
</dbReference>
<dbReference type="SMART" id="SM00315">
    <property type="entry name" value="RGS"/>
    <property type="match status" value="1"/>
</dbReference>
<dbReference type="InterPro" id="IPR036305">
    <property type="entry name" value="RGS_sf"/>
</dbReference>
<evidence type="ECO:0000256" key="6">
    <source>
        <dbReference type="ARBA" id="ARBA00022777"/>
    </source>
</evidence>
<evidence type="ECO:0000256" key="3">
    <source>
        <dbReference type="ARBA" id="ARBA00011961"/>
    </source>
</evidence>
<dbReference type="InterPro" id="IPR003114">
    <property type="entry name" value="Phox_assoc"/>
</dbReference>
<keyword evidence="7" id="KW-0067">ATP-binding</keyword>
<dbReference type="Gene3D" id="3.30.1520.10">
    <property type="entry name" value="Phox-like domain"/>
    <property type="match status" value="1"/>
</dbReference>
<dbReference type="InterPro" id="IPR013937">
    <property type="entry name" value="Sorting_nexin_C"/>
</dbReference>
<dbReference type="STRING" id="990121.A0A0V0ZJV8"/>
<dbReference type="GO" id="GO:0005524">
    <property type="term" value="F:ATP binding"/>
    <property type="evidence" value="ECO:0007669"/>
    <property type="project" value="UniProtKB-KW"/>
</dbReference>
<dbReference type="SUPFAM" id="SSF56112">
    <property type="entry name" value="Protein kinase-like (PK-like)"/>
    <property type="match status" value="1"/>
</dbReference>
<organism evidence="12 13">
    <name type="scientific">Trichinella patagoniensis</name>
    <dbReference type="NCBI Taxonomy" id="990121"/>
    <lineage>
        <taxon>Eukaryota</taxon>
        <taxon>Metazoa</taxon>
        <taxon>Ecdysozoa</taxon>
        <taxon>Nematoda</taxon>
        <taxon>Enoplea</taxon>
        <taxon>Dorylaimia</taxon>
        <taxon>Trichinellida</taxon>
        <taxon>Trichinellidae</taxon>
        <taxon>Trichinella</taxon>
    </lineage>
</organism>
<evidence type="ECO:0000256" key="7">
    <source>
        <dbReference type="ARBA" id="ARBA00022840"/>
    </source>
</evidence>
<keyword evidence="13" id="KW-1185">Reference proteome</keyword>
<dbReference type="Gene3D" id="1.10.167.10">
    <property type="entry name" value="Regulator of G-protein Signalling 4, domain 2"/>
    <property type="match status" value="1"/>
</dbReference>
<keyword evidence="4" id="KW-0808">Transferase</keyword>
<dbReference type="Gene3D" id="3.90.1200.10">
    <property type="match status" value="1"/>
</dbReference>
<dbReference type="EC" id="2.7.1.172" evidence="3"/>
<evidence type="ECO:0000256" key="4">
    <source>
        <dbReference type="ARBA" id="ARBA00022679"/>
    </source>
</evidence>
<protein>
    <recommendedName>
        <fullName evidence="3">protein-ribulosamine 3-kinase</fullName>
        <ecNumber evidence="3">2.7.1.172</ecNumber>
    </recommendedName>
</protein>
<dbReference type="InterPro" id="IPR016477">
    <property type="entry name" value="Fructo-/Ketosamine-3-kinase"/>
</dbReference>
<dbReference type="PROSITE" id="PS50132">
    <property type="entry name" value="RGS"/>
    <property type="match status" value="1"/>
</dbReference>
<dbReference type="GO" id="GO:0016301">
    <property type="term" value="F:kinase activity"/>
    <property type="evidence" value="ECO:0007669"/>
    <property type="project" value="UniProtKB-KW"/>
</dbReference>
<accession>A0A0V0ZJV8</accession>
<dbReference type="GO" id="GO:0035091">
    <property type="term" value="F:phosphatidylinositol binding"/>
    <property type="evidence" value="ECO:0007669"/>
    <property type="project" value="InterPro"/>
</dbReference>
<evidence type="ECO:0000256" key="8">
    <source>
        <dbReference type="ARBA" id="ARBA00048655"/>
    </source>
</evidence>
<dbReference type="Pfam" id="PF08628">
    <property type="entry name" value="Nexin_C"/>
    <property type="match status" value="1"/>
</dbReference>
<evidence type="ECO:0000259" key="11">
    <source>
        <dbReference type="PROSITE" id="PS51207"/>
    </source>
</evidence>
<dbReference type="Pfam" id="PF02194">
    <property type="entry name" value="PXA"/>
    <property type="match status" value="1"/>
</dbReference>
<reference evidence="12 13" key="1">
    <citation type="submission" date="2015-01" db="EMBL/GenBank/DDBJ databases">
        <title>Evolution of Trichinella species and genotypes.</title>
        <authorList>
            <person name="Korhonen P.K."/>
            <person name="Edoardo P."/>
            <person name="Giuseppe L.R."/>
            <person name="Gasser R.B."/>
        </authorList>
    </citation>
    <scope>NUCLEOTIDE SEQUENCE [LARGE SCALE GENOMIC DNA]</scope>
    <source>
        <strain evidence="12">ISS2496</strain>
    </source>
</reference>
<dbReference type="SUPFAM" id="SSF48097">
    <property type="entry name" value="Regulator of G-protein signaling, RGS"/>
    <property type="match status" value="1"/>
</dbReference>
<dbReference type="GO" id="GO:0005769">
    <property type="term" value="C:early endosome"/>
    <property type="evidence" value="ECO:0007669"/>
    <property type="project" value="TreeGrafter"/>
</dbReference>
<dbReference type="Gene3D" id="3.30.200.20">
    <property type="entry name" value="Phosphorylase Kinase, domain 1"/>
    <property type="match status" value="1"/>
</dbReference>
<proteinExistence type="inferred from homology"/>
<dbReference type="PROSITE" id="PS50195">
    <property type="entry name" value="PX"/>
    <property type="match status" value="1"/>
</dbReference>
<dbReference type="OrthoDB" id="5772781at2759"/>
<feature type="domain" description="RGS" evidence="9">
    <location>
        <begin position="315"/>
        <end position="441"/>
    </location>
</feature>
<dbReference type="Proteomes" id="UP000054783">
    <property type="component" value="Unassembled WGS sequence"/>
</dbReference>
<dbReference type="Pfam" id="PF00787">
    <property type="entry name" value="PX"/>
    <property type="match status" value="1"/>
</dbReference>
<evidence type="ECO:0000256" key="1">
    <source>
        <dbReference type="ARBA" id="ARBA00009460"/>
    </source>
</evidence>
<name>A0A0V0ZJV8_9BILA</name>
<comment type="similarity">
    <text evidence="1">Belongs to the fructosamine kinase family.</text>
</comment>
<dbReference type="PANTHER" id="PTHR22775">
    <property type="entry name" value="SORTING NEXIN"/>
    <property type="match status" value="1"/>
</dbReference>
<dbReference type="InterPro" id="IPR016137">
    <property type="entry name" value="RGS"/>
</dbReference>
<dbReference type="FunFam" id="3.30.200.20:FF:000264">
    <property type="entry name" value="Protein-ribulosamine 3-kinase, chloroplastic"/>
    <property type="match status" value="1"/>
</dbReference>
<dbReference type="InterPro" id="IPR036871">
    <property type="entry name" value="PX_dom_sf"/>
</dbReference>
<evidence type="ECO:0000313" key="13">
    <source>
        <dbReference type="Proteomes" id="UP000054783"/>
    </source>
</evidence>
<dbReference type="EMBL" id="JYDQ01000154">
    <property type="protein sequence ID" value="KRY12848.1"/>
    <property type="molecule type" value="Genomic_DNA"/>
</dbReference>
<feature type="domain" description="PX" evidence="10">
    <location>
        <begin position="512"/>
        <end position="634"/>
    </location>
</feature>
<dbReference type="InterPro" id="IPR044926">
    <property type="entry name" value="RGS_subdomain_2"/>
</dbReference>
<keyword evidence="6" id="KW-0418">Kinase</keyword>
<dbReference type="Pfam" id="PF00615">
    <property type="entry name" value="RGS"/>
    <property type="match status" value="1"/>
</dbReference>
<feature type="domain" description="PXA" evidence="11">
    <location>
        <begin position="36"/>
        <end position="224"/>
    </location>
</feature>